<gene>
    <name evidence="4" type="ORF">FGG08_006124</name>
</gene>
<dbReference type="Gene3D" id="1.10.510.10">
    <property type="entry name" value="Transferase(Phosphotransferase) domain 1"/>
    <property type="match status" value="1"/>
</dbReference>
<proteinExistence type="predicted"/>
<accession>A0A9P8L169</accession>
<protein>
    <submittedName>
        <fullName evidence="4">Uncharacterized protein</fullName>
    </submittedName>
</protein>
<dbReference type="Pfam" id="PF02373">
    <property type="entry name" value="JmjC"/>
    <property type="match status" value="1"/>
</dbReference>
<comment type="caution">
    <text evidence="4">The sequence shown here is derived from an EMBL/GenBank/DDBJ whole genome shotgun (WGS) entry which is preliminary data.</text>
</comment>
<dbReference type="Proteomes" id="UP000698800">
    <property type="component" value="Unassembled WGS sequence"/>
</dbReference>
<dbReference type="GO" id="GO:0005524">
    <property type="term" value="F:ATP binding"/>
    <property type="evidence" value="ECO:0007669"/>
    <property type="project" value="InterPro"/>
</dbReference>
<dbReference type="GO" id="GO:0051864">
    <property type="term" value="F:histone H3K36 demethylase activity"/>
    <property type="evidence" value="ECO:0007669"/>
    <property type="project" value="TreeGrafter"/>
</dbReference>
<organism evidence="4 5">
    <name type="scientific">Glutinoglossum americanum</name>
    <dbReference type="NCBI Taxonomy" id="1670608"/>
    <lineage>
        <taxon>Eukaryota</taxon>
        <taxon>Fungi</taxon>
        <taxon>Dikarya</taxon>
        <taxon>Ascomycota</taxon>
        <taxon>Pezizomycotina</taxon>
        <taxon>Geoglossomycetes</taxon>
        <taxon>Geoglossales</taxon>
        <taxon>Geoglossaceae</taxon>
        <taxon>Glutinoglossum</taxon>
    </lineage>
</organism>
<evidence type="ECO:0000313" key="4">
    <source>
        <dbReference type="EMBL" id="KAH0537054.1"/>
    </source>
</evidence>
<dbReference type="PROSITE" id="PS50011">
    <property type="entry name" value="PROTEIN_KINASE_DOM"/>
    <property type="match status" value="1"/>
</dbReference>
<dbReference type="GO" id="GO:0032454">
    <property type="term" value="F:histone H3K9 demethylase activity"/>
    <property type="evidence" value="ECO:0007669"/>
    <property type="project" value="TreeGrafter"/>
</dbReference>
<name>A0A9P8L169_9PEZI</name>
<dbReference type="OrthoDB" id="1678912at2759"/>
<dbReference type="GO" id="GO:0005634">
    <property type="term" value="C:nucleus"/>
    <property type="evidence" value="ECO:0007669"/>
    <property type="project" value="TreeGrafter"/>
</dbReference>
<dbReference type="InterPro" id="IPR003347">
    <property type="entry name" value="JmjC_dom"/>
</dbReference>
<evidence type="ECO:0000259" key="2">
    <source>
        <dbReference type="PROSITE" id="PS50011"/>
    </source>
</evidence>
<dbReference type="PROSITE" id="PS51184">
    <property type="entry name" value="JMJC"/>
    <property type="match status" value="1"/>
</dbReference>
<dbReference type="Gene3D" id="2.60.120.650">
    <property type="entry name" value="Cupin"/>
    <property type="match status" value="1"/>
</dbReference>
<dbReference type="InterPro" id="IPR011009">
    <property type="entry name" value="Kinase-like_dom_sf"/>
</dbReference>
<dbReference type="PANTHER" id="PTHR10694:SF7">
    <property type="entry name" value="[HISTONE H3]-TRIMETHYL-L-LYSINE(9) DEMETHYLASE"/>
    <property type="match status" value="1"/>
</dbReference>
<dbReference type="SMART" id="SM00558">
    <property type="entry name" value="JmjC"/>
    <property type="match status" value="1"/>
</dbReference>
<evidence type="ECO:0000256" key="1">
    <source>
        <dbReference type="SAM" id="MobiDB-lite"/>
    </source>
</evidence>
<dbReference type="PROSITE" id="PS00108">
    <property type="entry name" value="PROTEIN_KINASE_ST"/>
    <property type="match status" value="1"/>
</dbReference>
<feature type="region of interest" description="Disordered" evidence="1">
    <location>
        <begin position="588"/>
        <end position="626"/>
    </location>
</feature>
<dbReference type="GO" id="GO:0000785">
    <property type="term" value="C:chromatin"/>
    <property type="evidence" value="ECO:0007669"/>
    <property type="project" value="TreeGrafter"/>
</dbReference>
<dbReference type="SUPFAM" id="SSF56112">
    <property type="entry name" value="Protein kinase-like (PK-like)"/>
    <property type="match status" value="1"/>
</dbReference>
<dbReference type="GO" id="GO:0010468">
    <property type="term" value="P:regulation of gene expression"/>
    <property type="evidence" value="ECO:0007669"/>
    <property type="project" value="TreeGrafter"/>
</dbReference>
<dbReference type="Gene3D" id="3.30.200.20">
    <property type="entry name" value="Phosphorylase Kinase, domain 1"/>
    <property type="match status" value="1"/>
</dbReference>
<dbReference type="EMBL" id="JAGHQL010000165">
    <property type="protein sequence ID" value="KAH0537054.1"/>
    <property type="molecule type" value="Genomic_DNA"/>
</dbReference>
<dbReference type="SMART" id="SM00220">
    <property type="entry name" value="S_TKc"/>
    <property type="match status" value="1"/>
</dbReference>
<dbReference type="PANTHER" id="PTHR10694">
    <property type="entry name" value="LYSINE-SPECIFIC DEMETHYLASE"/>
    <property type="match status" value="1"/>
</dbReference>
<dbReference type="GO" id="GO:0004672">
    <property type="term" value="F:protein kinase activity"/>
    <property type="evidence" value="ECO:0007669"/>
    <property type="project" value="InterPro"/>
</dbReference>
<feature type="region of interest" description="Disordered" evidence="1">
    <location>
        <begin position="996"/>
        <end position="1041"/>
    </location>
</feature>
<feature type="domain" description="Protein kinase" evidence="2">
    <location>
        <begin position="181"/>
        <end position="471"/>
    </location>
</feature>
<dbReference type="InterPro" id="IPR000719">
    <property type="entry name" value="Prot_kinase_dom"/>
</dbReference>
<reference evidence="4" key="1">
    <citation type="submission" date="2021-03" db="EMBL/GenBank/DDBJ databases">
        <title>Comparative genomics and phylogenomic investigation of the class Geoglossomycetes provide insights into ecological specialization and systematics.</title>
        <authorList>
            <person name="Melie T."/>
            <person name="Pirro S."/>
            <person name="Miller A.N."/>
            <person name="Quandt A."/>
        </authorList>
    </citation>
    <scope>NUCLEOTIDE SEQUENCE</scope>
    <source>
        <strain evidence="4">GBOQ0MN5Z8</strain>
    </source>
</reference>
<keyword evidence="5" id="KW-1185">Reference proteome</keyword>
<feature type="domain" description="JmjC" evidence="3">
    <location>
        <begin position="788"/>
        <end position="971"/>
    </location>
</feature>
<feature type="compositionally biased region" description="Basic and acidic residues" evidence="1">
    <location>
        <begin position="606"/>
        <end position="616"/>
    </location>
</feature>
<evidence type="ECO:0000313" key="5">
    <source>
        <dbReference type="Proteomes" id="UP000698800"/>
    </source>
</evidence>
<dbReference type="CDD" id="cd00180">
    <property type="entry name" value="PKc"/>
    <property type="match status" value="1"/>
</dbReference>
<evidence type="ECO:0000259" key="3">
    <source>
        <dbReference type="PROSITE" id="PS51184"/>
    </source>
</evidence>
<dbReference type="Pfam" id="PF00069">
    <property type="entry name" value="Pkinase"/>
    <property type="match status" value="1"/>
</dbReference>
<dbReference type="SUPFAM" id="SSF51197">
    <property type="entry name" value="Clavaminate synthase-like"/>
    <property type="match status" value="1"/>
</dbReference>
<sequence>MERGWRRLADDARLTHDDLEKQQDIVQRVEGYYASLDASLRCRAATDTLPWDLFPKLQDLPGHILTPSQEKKTRVILYATFKVWFSSLAKMPIQWLLKDMVIRMGKICLILEFIGARDLLDKFIEAGITDSDLPSKDEALKSVIVDDRLRVAFWAKQYYTTVRHLEDGCHSILRREEKLPLLERGSLGDGGHGVVDKVQNAFDGKTFARKKKLAGKNARLAFEREKANLPKLSHTHIVQFISSYQWGQEIGMLLQPVARCDLKAFLTEHQYSVDRPEILCRAFGCLPAALAYMHDKISLRHKDIKPRNILVDLSNGGNVLFTDFGISLDFSEGSSLTRSTEAYTYKYASPEIVDRQPRGKKSDVFSLGCVFFEMATVLAGEDLDKRETIFRSGGPNSSTGSEKEFYDNWGYHISTSTGEIGEWIKEQQEQADDNKLKMIFGWCGRMLKHNQEDRPSVRSLAVDIVKESSKFELRGKFICGACEIEVKKLERIPLHQNLLGDALPMTQGNQEAKGQVDVKDFAENMVRLTMQEGVSGSPAVVEVLTSFQQRRHRVWLEGDRGKLQSFDTLFKTFLLNLSEWFENVPAISKPTTPQAEPRNGGQQIGHEQEQRTHVSEDSGSTLDPGCNGIAGIALGADKSELTTDPDTVTGAGIQSTGVVPCELETLIPNITLEPNLEQWMSFDALMQEGKSLGGDKTGVFKVVVPPDAPGQRYEGTAMMYVGEAKRWRLEGLKTQVFSMVMTLEQHLFQLDQLSLEHEPSHSLSARQLLARFEDILQVSTRKETPPMSPLYATDLDASLPEKRESLGLSDSSPIARLSGNRLMDTVEQHLGVHTPMAYISDIGFGAPFGIHTEDFNLSAVSYLAAGSPKVWVVVAPRDRDKLEALMLKLVPGLRRQCHQFVRHHISYVPTRLLDLEHISYQVVLHRAGEVLVTLPGAYHQGFNTGMNVAEAVNYADSRWSIGGYECCTKRCGSTAKAFMTGASMAIREVERGCSAASRDTQTCGPDRDRKRKPWHPIAALAGTPSAKKKRAGPSSRAGPGGQYIERWKEWEEAEERFGHKQGLDLGELDKATPKPVALFMNLIKTRVPMGTSAPKTAGQYLRAEDADHITRLVTAAGGRVAINIFREVIARFRLHDLAYAAKRDEMSLSRSMEILTRLENADAFLCIARRYHLALLAQQADRILNRPDRKWTNSNRTTRARNVNERKADAYTELMNEAFPTLTRPSQTSSDGGRQESQFEWSKAYAALKKHISHGRRWQQLVKDHGLGILVLIPAINEPIHAIKDSTIYKMTDFVFDLFRTALKRKGRYLREMASGDIEAFLVAGISGELASTDAPRLVLEGQRSSDILKQPNNSLEFRRFMSVESSRHASVVDGNFGGGSEMVLFDLPR</sequence>
<dbReference type="InterPro" id="IPR008271">
    <property type="entry name" value="Ser/Thr_kinase_AS"/>
</dbReference>